<dbReference type="InterPro" id="IPR036020">
    <property type="entry name" value="WW_dom_sf"/>
</dbReference>
<evidence type="ECO:0000313" key="6">
    <source>
        <dbReference type="Proteomes" id="UP001360560"/>
    </source>
</evidence>
<dbReference type="GO" id="GO:0045292">
    <property type="term" value="P:mRNA cis splicing, via spliceosome"/>
    <property type="evidence" value="ECO:0007669"/>
    <property type="project" value="InterPro"/>
</dbReference>
<dbReference type="AlphaFoldDB" id="A0AAV5QUU7"/>
<dbReference type="Gene3D" id="2.20.70.10">
    <property type="match status" value="2"/>
</dbReference>
<sequence length="644" mass="76593">MSWKEAKDASGRIYYYNSETKQSTWEKPKELYNHLDELLEKSAWKKYFSKETKRYYYHNSETRKTTWEFPIKQENEPKTAVVAEDKNSKVEESGETSTTTNKPDDNTSENTQFYKIFSVEKSLMNPTFTANNGSSVAGPAQKQIFIQLLEDNKVSTSWSFQKVMETFIDNPKYWVIDDTLAKKTYFEEYLIEKSKRELSNLSNTKEKFQNDFKELISQHKDDVKYYTLWKTFKKKVRDEPIYEHSILSEKEKKAIFQKYVDYLRKIQEEKEEKLKTQALSEFEDYFETSLKSKITNEVEWDDILKMITTDERVKQNKNFLKLNKLDILRIYSRFQEDITKDLRSQIKTLESQNKRNDRIARENFKKLLQEMKENNLITINTTFKEIYPYIKDEESFQNLLGRSGSGPLELFWDLIEEQNILLKAQKDIIFNYIVEKQFNILTSSKEEFFAILKDNKLLSNINVGQEDSSFLEEHREYIYEMLVKQSLQDLKKMKKSVLQRFDDEKLVYKNKIVDFIEEKHISGNTPTEQIQSLESLRWENLKNDIRSLPFYQRLEEFVQNNYLMVYDEEFEKNLDYGYYVEANKFKGCGKLNTDAMSNSNATLGDDFSSEILNQSVIQIKEDILAAERKKLASAKPVVNMELDY</sequence>
<dbReference type="InterPro" id="IPR039726">
    <property type="entry name" value="Prp40-like"/>
</dbReference>
<evidence type="ECO:0000256" key="2">
    <source>
        <dbReference type="SAM" id="MobiDB-lite"/>
    </source>
</evidence>
<dbReference type="PROSITE" id="PS01159">
    <property type="entry name" value="WW_DOMAIN_1"/>
    <property type="match status" value="2"/>
</dbReference>
<dbReference type="RefSeq" id="XP_064855698.1">
    <property type="nucleotide sequence ID" value="XM_064999626.1"/>
</dbReference>
<dbReference type="InterPro" id="IPR036517">
    <property type="entry name" value="FF_domain_sf"/>
</dbReference>
<feature type="domain" description="WW" evidence="3">
    <location>
        <begin position="42"/>
        <end position="72"/>
    </location>
</feature>
<dbReference type="Gene3D" id="1.10.10.440">
    <property type="entry name" value="FF domain"/>
    <property type="match status" value="3"/>
</dbReference>
<feature type="domain" description="WW" evidence="3">
    <location>
        <begin position="1"/>
        <end position="30"/>
    </location>
</feature>
<feature type="coiled-coil region" evidence="1">
    <location>
        <begin position="191"/>
        <end position="218"/>
    </location>
</feature>
<dbReference type="Pfam" id="PF01846">
    <property type="entry name" value="FF"/>
    <property type="match status" value="3"/>
</dbReference>
<dbReference type="PROSITE" id="PS51676">
    <property type="entry name" value="FF"/>
    <property type="match status" value="2"/>
</dbReference>
<dbReference type="InterPro" id="IPR002713">
    <property type="entry name" value="FF_domain"/>
</dbReference>
<evidence type="ECO:0000313" key="5">
    <source>
        <dbReference type="EMBL" id="GMM38703.1"/>
    </source>
</evidence>
<dbReference type="PROSITE" id="PS50020">
    <property type="entry name" value="WW_DOMAIN_2"/>
    <property type="match status" value="2"/>
</dbReference>
<dbReference type="GO" id="GO:0003723">
    <property type="term" value="F:RNA binding"/>
    <property type="evidence" value="ECO:0007669"/>
    <property type="project" value="TreeGrafter"/>
</dbReference>
<dbReference type="EMBL" id="BTFZ01000020">
    <property type="protein sequence ID" value="GMM38703.1"/>
    <property type="molecule type" value="Genomic_DNA"/>
</dbReference>
<organism evidence="5 6">
    <name type="scientific">Saccharomycopsis crataegensis</name>
    <dbReference type="NCBI Taxonomy" id="43959"/>
    <lineage>
        <taxon>Eukaryota</taxon>
        <taxon>Fungi</taxon>
        <taxon>Dikarya</taxon>
        <taxon>Ascomycota</taxon>
        <taxon>Saccharomycotina</taxon>
        <taxon>Saccharomycetes</taxon>
        <taxon>Saccharomycopsidaceae</taxon>
        <taxon>Saccharomycopsis</taxon>
    </lineage>
</organism>
<dbReference type="SUPFAM" id="SSF81698">
    <property type="entry name" value="FF domain"/>
    <property type="match status" value="3"/>
</dbReference>
<evidence type="ECO:0000259" key="4">
    <source>
        <dbReference type="PROSITE" id="PS51676"/>
    </source>
</evidence>
<dbReference type="SMART" id="SM00441">
    <property type="entry name" value="FF"/>
    <property type="match status" value="3"/>
</dbReference>
<feature type="compositionally biased region" description="Basic and acidic residues" evidence="2">
    <location>
        <begin position="76"/>
        <end position="92"/>
    </location>
</feature>
<reference evidence="5 6" key="1">
    <citation type="journal article" date="2023" name="Elife">
        <title>Identification of key yeast species and microbe-microbe interactions impacting larval growth of Drosophila in the wild.</title>
        <authorList>
            <person name="Mure A."/>
            <person name="Sugiura Y."/>
            <person name="Maeda R."/>
            <person name="Honda K."/>
            <person name="Sakurai N."/>
            <person name="Takahashi Y."/>
            <person name="Watada M."/>
            <person name="Katoh T."/>
            <person name="Gotoh A."/>
            <person name="Gotoh Y."/>
            <person name="Taniguchi I."/>
            <person name="Nakamura K."/>
            <person name="Hayashi T."/>
            <person name="Katayama T."/>
            <person name="Uemura T."/>
            <person name="Hattori Y."/>
        </authorList>
    </citation>
    <scope>NUCLEOTIDE SEQUENCE [LARGE SCALE GENOMIC DNA]</scope>
    <source>
        <strain evidence="5 6">SC-9</strain>
    </source>
</reference>
<feature type="domain" description="FF" evidence="4">
    <location>
        <begin position="205"/>
        <end position="262"/>
    </location>
</feature>
<feature type="region of interest" description="Disordered" evidence="2">
    <location>
        <begin position="76"/>
        <end position="109"/>
    </location>
</feature>
<gene>
    <name evidence="5" type="ORF">DASC09_060420</name>
</gene>
<dbReference type="Proteomes" id="UP001360560">
    <property type="component" value="Unassembled WGS sequence"/>
</dbReference>
<evidence type="ECO:0000259" key="3">
    <source>
        <dbReference type="PROSITE" id="PS50020"/>
    </source>
</evidence>
<keyword evidence="6" id="KW-1185">Reference proteome</keyword>
<dbReference type="GeneID" id="90076691"/>
<dbReference type="SMART" id="SM00456">
    <property type="entry name" value="WW"/>
    <property type="match status" value="2"/>
</dbReference>
<accession>A0AAV5QUU7</accession>
<dbReference type="GO" id="GO:0005685">
    <property type="term" value="C:U1 snRNP"/>
    <property type="evidence" value="ECO:0007669"/>
    <property type="project" value="TreeGrafter"/>
</dbReference>
<evidence type="ECO:0000256" key="1">
    <source>
        <dbReference type="SAM" id="Coils"/>
    </source>
</evidence>
<dbReference type="Pfam" id="PF00397">
    <property type="entry name" value="WW"/>
    <property type="match status" value="2"/>
</dbReference>
<dbReference type="CDD" id="cd00201">
    <property type="entry name" value="WW"/>
    <property type="match status" value="2"/>
</dbReference>
<name>A0AAV5QUU7_9ASCO</name>
<keyword evidence="1" id="KW-0175">Coiled coil</keyword>
<dbReference type="GO" id="GO:0071004">
    <property type="term" value="C:U2-type prespliceosome"/>
    <property type="evidence" value="ECO:0007669"/>
    <property type="project" value="TreeGrafter"/>
</dbReference>
<proteinExistence type="predicted"/>
<comment type="caution">
    <text evidence="5">The sequence shown here is derived from an EMBL/GenBank/DDBJ whole genome shotgun (WGS) entry which is preliminary data.</text>
</comment>
<protein>
    <submittedName>
        <fullName evidence="5">Prp40 protein</fullName>
    </submittedName>
</protein>
<dbReference type="SUPFAM" id="SSF51045">
    <property type="entry name" value="WW domain"/>
    <property type="match status" value="2"/>
</dbReference>
<feature type="domain" description="FF" evidence="4">
    <location>
        <begin position="355"/>
        <end position="417"/>
    </location>
</feature>
<dbReference type="InterPro" id="IPR001202">
    <property type="entry name" value="WW_dom"/>
</dbReference>
<dbReference type="PANTHER" id="PTHR11864">
    <property type="entry name" value="PRE-MRNA-PROCESSING PROTEIN PRP40"/>
    <property type="match status" value="1"/>
</dbReference>
<dbReference type="PANTHER" id="PTHR11864:SF0">
    <property type="entry name" value="PRP40 PRE-MRNA PROCESSING FACTOR 40 HOMOLOG A (YEAST)"/>
    <property type="match status" value="1"/>
</dbReference>